<evidence type="ECO:0000313" key="1">
    <source>
        <dbReference type="EMBL" id="MBS4187804.1"/>
    </source>
</evidence>
<protein>
    <submittedName>
        <fullName evidence="1">SEC-C domain-containing protein</fullName>
    </submittedName>
</protein>
<sequence length="294" mass="35043">MKKQSLCPCGSGKPQEKCCGNKLQMNVFIQPFTNPEEREEFLKNMAMGSQFHFRQRGHFFYYGKDILSYKREQPANKLRNEFLEVFSSFMTDTLEDTCPPSWKECDSSFWEELIFTHFLHCMKITPQEKETEKFLMQLKNFVRWLDRRVGTSWYGLVNQYANESRSDLKICEHLLNYLFLCDFPRLHQSDFNLELALQKVEYKFDQFAERKDSLFEVTSRIEDTIVLTESNTNRTYYIKGIPRHLIKAGLIMNGSIGRKKGEKVWEWYHTEGIYPNRGRKYIRLNTPELEPTHV</sequence>
<gene>
    <name evidence="2" type="ORF">KHB02_011340</name>
    <name evidence="1" type="ORF">KHB02_41235</name>
</gene>
<reference evidence="1" key="1">
    <citation type="submission" date="2021-05" db="EMBL/GenBank/DDBJ databases">
        <title>Novel Bacillus species.</title>
        <authorList>
            <person name="Liu G."/>
        </authorList>
    </citation>
    <scope>NUCLEOTIDE SEQUENCE</scope>
    <source>
        <strain evidence="1 3">FJAT-50051</strain>
    </source>
</reference>
<evidence type="ECO:0000313" key="3">
    <source>
        <dbReference type="Proteomes" id="UP000677265"/>
    </source>
</evidence>
<evidence type="ECO:0000313" key="2">
    <source>
        <dbReference type="EMBL" id="MCH6266117.1"/>
    </source>
</evidence>
<dbReference type="RefSeq" id="WP_213147623.1">
    <property type="nucleotide sequence ID" value="NZ_JAGYPE020000016.1"/>
</dbReference>
<name>A0A942T7V6_9BACI</name>
<keyword evidence="3" id="KW-1185">Reference proteome</keyword>
<dbReference type="AlphaFoldDB" id="A0A942T7V6"/>
<comment type="caution">
    <text evidence="1">The sequence shown here is derived from an EMBL/GenBank/DDBJ whole genome shotgun (WGS) entry which is preliminary data.</text>
</comment>
<dbReference type="EMBL" id="JAGYPE020000016">
    <property type="protein sequence ID" value="MCH6266117.1"/>
    <property type="molecule type" value="Genomic_DNA"/>
</dbReference>
<proteinExistence type="predicted"/>
<accession>A0A942T7V6</accession>
<dbReference type="EMBL" id="JAGYPE010000009">
    <property type="protein sequence ID" value="MBS4187804.1"/>
    <property type="molecule type" value="Genomic_DNA"/>
</dbReference>
<dbReference type="Proteomes" id="UP000677265">
    <property type="component" value="Unassembled WGS sequence"/>
</dbReference>
<organism evidence="1">
    <name type="scientific">Neobacillus citreus</name>
    <dbReference type="NCBI Taxonomy" id="2833578"/>
    <lineage>
        <taxon>Bacteria</taxon>
        <taxon>Bacillati</taxon>
        <taxon>Bacillota</taxon>
        <taxon>Bacilli</taxon>
        <taxon>Bacillales</taxon>
        <taxon>Bacillaceae</taxon>
        <taxon>Neobacillus</taxon>
    </lineage>
</organism>